<dbReference type="GO" id="GO:0050660">
    <property type="term" value="F:flavin adenine dinucleotide binding"/>
    <property type="evidence" value="ECO:0007669"/>
    <property type="project" value="InterPro"/>
</dbReference>
<dbReference type="Pfam" id="PF03471">
    <property type="entry name" value="CorC_HlyC"/>
    <property type="match status" value="1"/>
</dbReference>
<dbReference type="InterPro" id="IPR002550">
    <property type="entry name" value="CNNM"/>
</dbReference>
<dbReference type="InterPro" id="IPR036318">
    <property type="entry name" value="FAD-bd_PCMH-like_sf"/>
</dbReference>
<dbReference type="EMBL" id="JACIEP010000005">
    <property type="protein sequence ID" value="MBB4035881.1"/>
    <property type="molecule type" value="Genomic_DNA"/>
</dbReference>
<evidence type="ECO:0000313" key="14">
    <source>
        <dbReference type="Proteomes" id="UP000555103"/>
    </source>
</evidence>
<dbReference type="Pfam" id="PF01595">
    <property type="entry name" value="CNNM"/>
    <property type="match status" value="1"/>
</dbReference>
<evidence type="ECO:0000256" key="3">
    <source>
        <dbReference type="ARBA" id="ARBA00022692"/>
    </source>
</evidence>
<reference evidence="13 14" key="1">
    <citation type="submission" date="2020-08" db="EMBL/GenBank/DDBJ databases">
        <title>Genomic Encyclopedia of Type Strains, Phase IV (KMG-IV): sequencing the most valuable type-strain genomes for metagenomic binning, comparative biology and taxonomic classification.</title>
        <authorList>
            <person name="Goeker M."/>
        </authorList>
    </citation>
    <scope>NUCLEOTIDE SEQUENCE [LARGE SCALE GENOMIC DNA]</scope>
    <source>
        <strain evidence="13 14">DSM 104969</strain>
    </source>
</reference>
<dbReference type="InterPro" id="IPR051676">
    <property type="entry name" value="UPF0053_domain"/>
</dbReference>
<dbReference type="InterPro" id="IPR016169">
    <property type="entry name" value="FAD-bd_PCMH_sub2"/>
</dbReference>
<dbReference type="Gene3D" id="3.30.465.10">
    <property type="match status" value="1"/>
</dbReference>
<keyword evidence="14" id="KW-1185">Reference proteome</keyword>
<evidence type="ECO:0000256" key="5">
    <source>
        <dbReference type="ARBA" id="ARBA00022989"/>
    </source>
</evidence>
<dbReference type="PROSITE" id="PS51371">
    <property type="entry name" value="CBS"/>
    <property type="match status" value="2"/>
</dbReference>
<dbReference type="Proteomes" id="UP000555103">
    <property type="component" value="Unassembled WGS sequence"/>
</dbReference>
<feature type="domain" description="CNNM transmembrane" evidence="12">
    <location>
        <begin position="1"/>
        <end position="210"/>
    </location>
</feature>
<evidence type="ECO:0000256" key="8">
    <source>
        <dbReference type="PROSITE-ProRule" id="PRU00703"/>
    </source>
</evidence>
<name>A0A840CL60_9BACT</name>
<dbReference type="PANTHER" id="PTHR43099">
    <property type="entry name" value="UPF0053 PROTEIN YRKA"/>
    <property type="match status" value="1"/>
</dbReference>
<keyword evidence="3 9" id="KW-0812">Transmembrane</keyword>
<keyword evidence="2" id="KW-1003">Cell membrane</keyword>
<dbReference type="GO" id="GO:0005886">
    <property type="term" value="C:plasma membrane"/>
    <property type="evidence" value="ECO:0007669"/>
    <property type="project" value="UniProtKB-SubCell"/>
</dbReference>
<keyword evidence="7 9" id="KW-0472">Membrane</keyword>
<accession>A0A840CL60</accession>
<dbReference type="Gene3D" id="3.10.580.10">
    <property type="entry name" value="CBS-domain"/>
    <property type="match status" value="1"/>
</dbReference>
<dbReference type="InterPro" id="IPR046342">
    <property type="entry name" value="CBS_dom_sf"/>
</dbReference>
<gene>
    <name evidence="13" type="ORF">GGR21_001776</name>
</gene>
<dbReference type="SMART" id="SM01091">
    <property type="entry name" value="CorC_HlyC"/>
    <property type="match status" value="1"/>
</dbReference>
<dbReference type="InterPro" id="IPR044751">
    <property type="entry name" value="Ion_transp-like_CBS"/>
</dbReference>
<feature type="transmembrane region" description="Helical" evidence="10">
    <location>
        <begin position="85"/>
        <end position="105"/>
    </location>
</feature>
<dbReference type="FunFam" id="3.10.580.10:FF:000002">
    <property type="entry name" value="Magnesium/cobalt efflux protein CorC"/>
    <property type="match status" value="1"/>
</dbReference>
<comment type="subcellular location">
    <subcellularLocation>
        <location evidence="1">Cell membrane</location>
        <topology evidence="1">Multi-pass membrane protein</topology>
    </subcellularLocation>
</comment>
<sequence>MDIVLSVLVTFLFVFFNGFFVAAEFAIVKVRSSQLELKAQAGSRVATLSKHIVTHLDAYLAATQFGITISSLALGWIGEPVVSKLIIGFFDLIGVSFESFTILGLTITIKAISIAIAFLLITTLHIVLGELAPKSLAIQRSEQTTLAIAYPLHAFYWICRPFIFVLNGVANFVIKSAGLHVVSEQEVYTSDELRYLVDQAKESGKVDETEFDIIQNAFDFSERTARQVMVPRTQVVAIDANDYDEKTLEFVIEEGYSRIPCYEDSIDNVIGVVHLKDILKKMRISGTVDIRSIVRPVFFTPETKRIGQLLKEFQVKHQQIAVVLNEYGGVEGVITMEDILEELVGEIQDEYDNEIPFVEQTGENTYSVIATSAISDINDELPHPIDKDKQYDSLAGYLIDKFGRIPNVHDKLEAEGYLFTVVNKNKTSIVVVQMKDLIKREDDEDADQARTTQI</sequence>
<feature type="transmembrane region" description="Helical" evidence="10">
    <location>
        <begin position="58"/>
        <end position="78"/>
    </location>
</feature>
<organism evidence="13 14">
    <name type="scientific">Dysgonomonas hofstadii</name>
    <dbReference type="NCBI Taxonomy" id="637886"/>
    <lineage>
        <taxon>Bacteria</taxon>
        <taxon>Pseudomonadati</taxon>
        <taxon>Bacteroidota</taxon>
        <taxon>Bacteroidia</taxon>
        <taxon>Bacteroidales</taxon>
        <taxon>Dysgonomonadaceae</taxon>
        <taxon>Dysgonomonas</taxon>
    </lineage>
</organism>
<evidence type="ECO:0000256" key="1">
    <source>
        <dbReference type="ARBA" id="ARBA00004651"/>
    </source>
</evidence>
<dbReference type="PROSITE" id="PS51846">
    <property type="entry name" value="CNNM"/>
    <property type="match status" value="1"/>
</dbReference>
<dbReference type="RefSeq" id="WP_183306794.1">
    <property type="nucleotide sequence ID" value="NZ_JACIEP010000005.1"/>
</dbReference>
<evidence type="ECO:0000256" key="7">
    <source>
        <dbReference type="ARBA" id="ARBA00023136"/>
    </source>
</evidence>
<dbReference type="PANTHER" id="PTHR43099:SF2">
    <property type="entry name" value="UPF0053 PROTEIN YRKA"/>
    <property type="match status" value="1"/>
</dbReference>
<proteinExistence type="predicted"/>
<dbReference type="Pfam" id="PF00571">
    <property type="entry name" value="CBS"/>
    <property type="match status" value="2"/>
</dbReference>
<evidence type="ECO:0000256" key="6">
    <source>
        <dbReference type="ARBA" id="ARBA00023122"/>
    </source>
</evidence>
<comment type="caution">
    <text evidence="13">The sequence shown here is derived from an EMBL/GenBank/DDBJ whole genome shotgun (WGS) entry which is preliminary data.</text>
</comment>
<feature type="domain" description="CBS" evidence="11">
    <location>
        <begin position="290"/>
        <end position="350"/>
    </location>
</feature>
<feature type="domain" description="CBS" evidence="11">
    <location>
        <begin position="229"/>
        <end position="288"/>
    </location>
</feature>
<dbReference type="CDD" id="cd04590">
    <property type="entry name" value="CBS_pair_CorC_HlyC_assoc"/>
    <property type="match status" value="1"/>
</dbReference>
<dbReference type="InterPro" id="IPR000644">
    <property type="entry name" value="CBS_dom"/>
</dbReference>
<evidence type="ECO:0000256" key="9">
    <source>
        <dbReference type="PROSITE-ProRule" id="PRU01193"/>
    </source>
</evidence>
<feature type="transmembrane region" description="Helical" evidence="10">
    <location>
        <begin position="111"/>
        <end position="133"/>
    </location>
</feature>
<evidence type="ECO:0000256" key="2">
    <source>
        <dbReference type="ARBA" id="ARBA00022475"/>
    </source>
</evidence>
<evidence type="ECO:0000259" key="11">
    <source>
        <dbReference type="PROSITE" id="PS51371"/>
    </source>
</evidence>
<feature type="transmembrane region" description="Helical" evidence="10">
    <location>
        <begin position="154"/>
        <end position="174"/>
    </location>
</feature>
<evidence type="ECO:0000256" key="10">
    <source>
        <dbReference type="SAM" id="Phobius"/>
    </source>
</evidence>
<evidence type="ECO:0000313" key="13">
    <source>
        <dbReference type="EMBL" id="MBB4035881.1"/>
    </source>
</evidence>
<protein>
    <submittedName>
        <fullName evidence="13">CBS domain containing-hemolysin-like protein</fullName>
    </submittedName>
</protein>
<evidence type="ECO:0000256" key="4">
    <source>
        <dbReference type="ARBA" id="ARBA00022737"/>
    </source>
</evidence>
<keyword evidence="5 9" id="KW-1133">Transmembrane helix</keyword>
<dbReference type="SUPFAM" id="SSF56176">
    <property type="entry name" value="FAD-binding/transporter-associated domain-like"/>
    <property type="match status" value="1"/>
</dbReference>
<keyword evidence="6 8" id="KW-0129">CBS domain</keyword>
<dbReference type="InterPro" id="IPR005170">
    <property type="entry name" value="Transptr-assoc_dom"/>
</dbReference>
<dbReference type="SUPFAM" id="SSF54631">
    <property type="entry name" value="CBS-domain pair"/>
    <property type="match status" value="1"/>
</dbReference>
<dbReference type="AlphaFoldDB" id="A0A840CL60"/>
<evidence type="ECO:0000259" key="12">
    <source>
        <dbReference type="PROSITE" id="PS51846"/>
    </source>
</evidence>
<keyword evidence="4" id="KW-0677">Repeat</keyword>